<dbReference type="RefSeq" id="XP_006692604.1">
    <property type="nucleotide sequence ID" value="XM_006692541.1"/>
</dbReference>
<dbReference type="Proteomes" id="UP000008066">
    <property type="component" value="Unassembled WGS sequence"/>
</dbReference>
<gene>
    <name evidence="2" type="ORF">CTHT_0021340</name>
</gene>
<proteinExistence type="predicted"/>
<organism evidence="3">
    <name type="scientific">Chaetomium thermophilum (strain DSM 1495 / CBS 144.50 / IMI 039719)</name>
    <name type="common">Thermochaetoides thermophila</name>
    <dbReference type="NCBI Taxonomy" id="759272"/>
    <lineage>
        <taxon>Eukaryota</taxon>
        <taxon>Fungi</taxon>
        <taxon>Dikarya</taxon>
        <taxon>Ascomycota</taxon>
        <taxon>Pezizomycotina</taxon>
        <taxon>Sordariomycetes</taxon>
        <taxon>Sordariomycetidae</taxon>
        <taxon>Sordariales</taxon>
        <taxon>Chaetomiaceae</taxon>
        <taxon>Thermochaetoides</taxon>
    </lineage>
</organism>
<dbReference type="eggNOG" id="ENOG502T62S">
    <property type="taxonomic scope" value="Eukaryota"/>
</dbReference>
<dbReference type="KEGG" id="cthr:CTHT_0021340"/>
<reference evidence="2 3" key="1">
    <citation type="journal article" date="2011" name="Cell">
        <title>Insight into structure and assembly of the nuclear pore complex by utilizing the genome of a eukaryotic thermophile.</title>
        <authorList>
            <person name="Amlacher S."/>
            <person name="Sarges P."/>
            <person name="Flemming D."/>
            <person name="van Noort V."/>
            <person name="Kunze R."/>
            <person name="Devos D.P."/>
            <person name="Arumugam M."/>
            <person name="Bork P."/>
            <person name="Hurt E."/>
        </authorList>
    </citation>
    <scope>NUCLEOTIDE SEQUENCE [LARGE SCALE GENOMIC DNA]</scope>
    <source>
        <strain evidence="3">DSM 1495 / CBS 144.50 / IMI 039719</strain>
    </source>
</reference>
<name>G0S8D3_CHATD</name>
<dbReference type="GeneID" id="18256172"/>
<sequence length="306" mass="32700">MMRPLHLLPFLPGLSYATTEVLLPLYLYPLPGAWSPIKSAVAAHPDLTFNIVINPNNGPTNAPDGNYDPETSALGAYPNVKLLGYVHTSTDSGATRCNIPFGDITHDIEVWYNWTVNYNIPISGIFVDEAPVNTANDCVNYMQNVTWHIKNTFGSGAKVVYNPGYTGGSTAIQTFYDLSPGPDLVAAAETCFVTSADAWGSLDECPTGGIYTTYDSAGVGSYIDTYVTSYVGSTRLPKTAVLVHGFHDDNGGTPNIVASSTTLSVLLEAVVNRSIGATFFNTAGYQAFHYTPVDIGTFANALDALV</sequence>
<dbReference type="PANTHER" id="PTHR35040:SF9">
    <property type="entry name" value="4-LIKE CELL SURFACE PROTEIN, PUTATIVE (AFU_ORTHOLOGUE AFUA_4G14080)-RELATED"/>
    <property type="match status" value="1"/>
</dbReference>
<dbReference type="InterPro" id="IPR021986">
    <property type="entry name" value="Spherulin4"/>
</dbReference>
<dbReference type="HOGENOM" id="CLU_060605_3_0_1"/>
<dbReference type="OMA" id="HSFYIAQ"/>
<dbReference type="Pfam" id="PF12138">
    <property type="entry name" value="Spherulin4"/>
    <property type="match status" value="1"/>
</dbReference>
<dbReference type="EMBL" id="GL988041">
    <property type="protein sequence ID" value="EGS20308.1"/>
    <property type="molecule type" value="Genomic_DNA"/>
</dbReference>
<evidence type="ECO:0000313" key="2">
    <source>
        <dbReference type="EMBL" id="EGS20308.1"/>
    </source>
</evidence>
<feature type="chain" id="PRO_5003408901" evidence="1">
    <location>
        <begin position="18"/>
        <end position="306"/>
    </location>
</feature>
<keyword evidence="1" id="KW-0732">Signal</keyword>
<protein>
    <submittedName>
        <fullName evidence="2">Spherulin 4-like protein</fullName>
    </submittedName>
</protein>
<dbReference type="AlphaFoldDB" id="G0S8D3"/>
<keyword evidence="3" id="KW-1185">Reference proteome</keyword>
<accession>G0S8D3</accession>
<evidence type="ECO:0000313" key="3">
    <source>
        <dbReference type="Proteomes" id="UP000008066"/>
    </source>
</evidence>
<dbReference type="OrthoDB" id="5342184at2759"/>
<feature type="signal peptide" evidence="1">
    <location>
        <begin position="1"/>
        <end position="17"/>
    </location>
</feature>
<evidence type="ECO:0000256" key="1">
    <source>
        <dbReference type="SAM" id="SignalP"/>
    </source>
</evidence>
<dbReference type="PANTHER" id="PTHR35040">
    <property type="match status" value="1"/>
</dbReference>